<evidence type="ECO:0000259" key="4">
    <source>
        <dbReference type="PROSITE" id="PS01031"/>
    </source>
</evidence>
<gene>
    <name evidence="5" type="ORF">O7A05_21295</name>
</gene>
<keyword evidence="6" id="KW-1185">Reference proteome</keyword>
<dbReference type="PANTHER" id="PTHR47062">
    <property type="match status" value="1"/>
</dbReference>
<accession>A0ABU8KGX1</accession>
<dbReference type="Proteomes" id="UP001366503">
    <property type="component" value="Unassembled WGS sequence"/>
</dbReference>
<dbReference type="Pfam" id="PF00011">
    <property type="entry name" value="HSP20"/>
    <property type="match status" value="1"/>
</dbReference>
<proteinExistence type="inferred from homology"/>
<dbReference type="SUPFAM" id="SSF49764">
    <property type="entry name" value="HSP20-like chaperones"/>
    <property type="match status" value="1"/>
</dbReference>
<sequence>MSRMTPFSSPLLLGFDAMEKTLERLAKSGDSYPPYNIERLSAADGKAERLRITLAVAGFAESDLDVTTEENQLIVRGRQTDDTEREFLHRGIAARQFQRYFVLADGMRVIAAELKNGLLSIDLDRPESERMVRKINISVKD</sequence>
<evidence type="ECO:0000256" key="3">
    <source>
        <dbReference type="RuleBase" id="RU003616"/>
    </source>
</evidence>
<dbReference type="EMBL" id="JAPYKO010000016">
    <property type="protein sequence ID" value="MEI9404677.1"/>
    <property type="molecule type" value="Genomic_DNA"/>
</dbReference>
<comment type="similarity">
    <text evidence="2 3">Belongs to the small heat shock protein (HSP20) family.</text>
</comment>
<dbReference type="InterPro" id="IPR002068">
    <property type="entry name" value="A-crystallin/Hsp20_dom"/>
</dbReference>
<evidence type="ECO:0000313" key="6">
    <source>
        <dbReference type="Proteomes" id="UP001366503"/>
    </source>
</evidence>
<dbReference type="InterPro" id="IPR008978">
    <property type="entry name" value="HSP20-like_chaperone"/>
</dbReference>
<feature type="domain" description="SHSP" evidence="4">
    <location>
        <begin position="26"/>
        <end position="140"/>
    </location>
</feature>
<dbReference type="InterPro" id="IPR037913">
    <property type="entry name" value="ACD_IbpA/B"/>
</dbReference>
<keyword evidence="1" id="KW-0346">Stress response</keyword>
<name>A0ABU8KGX1_9HYPH</name>
<protein>
    <submittedName>
        <fullName evidence="5">Hsp20 family protein</fullName>
    </submittedName>
</protein>
<dbReference type="RefSeq" id="WP_337094932.1">
    <property type="nucleotide sequence ID" value="NZ_JAPYKO010000016.1"/>
</dbReference>
<dbReference type="Gene3D" id="2.60.40.790">
    <property type="match status" value="1"/>
</dbReference>
<evidence type="ECO:0000256" key="1">
    <source>
        <dbReference type="ARBA" id="ARBA00023016"/>
    </source>
</evidence>
<evidence type="ECO:0000256" key="2">
    <source>
        <dbReference type="PROSITE-ProRule" id="PRU00285"/>
    </source>
</evidence>
<dbReference type="PROSITE" id="PS01031">
    <property type="entry name" value="SHSP"/>
    <property type="match status" value="1"/>
</dbReference>
<organism evidence="5 6">
    <name type="scientific">Mesorhizobium argentiipisi</name>
    <dbReference type="NCBI Taxonomy" id="3015175"/>
    <lineage>
        <taxon>Bacteria</taxon>
        <taxon>Pseudomonadati</taxon>
        <taxon>Pseudomonadota</taxon>
        <taxon>Alphaproteobacteria</taxon>
        <taxon>Hyphomicrobiales</taxon>
        <taxon>Phyllobacteriaceae</taxon>
        <taxon>Mesorhizobium</taxon>
    </lineage>
</organism>
<evidence type="ECO:0000313" key="5">
    <source>
        <dbReference type="EMBL" id="MEI9404677.1"/>
    </source>
</evidence>
<comment type="caution">
    <text evidence="5">The sequence shown here is derived from an EMBL/GenBank/DDBJ whole genome shotgun (WGS) entry which is preliminary data.</text>
</comment>
<reference evidence="5 6" key="1">
    <citation type="submission" date="2022-12" db="EMBL/GenBank/DDBJ databases">
        <authorList>
            <person name="Muema E."/>
        </authorList>
    </citation>
    <scope>NUCLEOTIDE SEQUENCE [LARGE SCALE GENOMIC DNA]</scope>
    <source>
        <strain evidence="6">1330</strain>
    </source>
</reference>
<dbReference type="CDD" id="cd06470">
    <property type="entry name" value="ACD_IbpA-B_like"/>
    <property type="match status" value="1"/>
</dbReference>
<dbReference type="PANTHER" id="PTHR47062:SF1">
    <property type="entry name" value="SMALL HEAT SHOCK PROTEIN IBPA"/>
    <property type="match status" value="1"/>
</dbReference>